<proteinExistence type="predicted"/>
<dbReference type="GO" id="GO:0003676">
    <property type="term" value="F:nucleic acid binding"/>
    <property type="evidence" value="ECO:0007669"/>
    <property type="project" value="InterPro"/>
</dbReference>
<evidence type="ECO:0000313" key="3">
    <source>
        <dbReference type="Proteomes" id="UP000233551"/>
    </source>
</evidence>
<evidence type="ECO:0000259" key="1">
    <source>
        <dbReference type="PROSITE" id="PS50174"/>
    </source>
</evidence>
<dbReference type="Proteomes" id="UP000233551">
    <property type="component" value="Unassembled WGS sequence"/>
</dbReference>
<dbReference type="InterPro" id="IPR000467">
    <property type="entry name" value="G_patch_dom"/>
</dbReference>
<name>A0A2I0ILY5_PUNGR</name>
<comment type="caution">
    <text evidence="2">The sequence shown here is derived from an EMBL/GenBank/DDBJ whole genome shotgun (WGS) entry which is preliminary data.</text>
</comment>
<organism evidence="2 3">
    <name type="scientific">Punica granatum</name>
    <name type="common">Pomegranate</name>
    <dbReference type="NCBI Taxonomy" id="22663"/>
    <lineage>
        <taxon>Eukaryota</taxon>
        <taxon>Viridiplantae</taxon>
        <taxon>Streptophyta</taxon>
        <taxon>Embryophyta</taxon>
        <taxon>Tracheophyta</taxon>
        <taxon>Spermatophyta</taxon>
        <taxon>Magnoliopsida</taxon>
        <taxon>eudicotyledons</taxon>
        <taxon>Gunneridae</taxon>
        <taxon>Pentapetalae</taxon>
        <taxon>rosids</taxon>
        <taxon>malvids</taxon>
        <taxon>Myrtales</taxon>
        <taxon>Lythraceae</taxon>
        <taxon>Punica</taxon>
    </lineage>
</organism>
<dbReference type="AlphaFoldDB" id="A0A2I0ILY5"/>
<evidence type="ECO:0000313" key="2">
    <source>
        <dbReference type="EMBL" id="PKI45019.1"/>
    </source>
</evidence>
<feature type="domain" description="G-patch" evidence="1">
    <location>
        <begin position="257"/>
        <end position="303"/>
    </location>
</feature>
<dbReference type="EMBL" id="PGOL01002804">
    <property type="protein sequence ID" value="PKI45019.1"/>
    <property type="molecule type" value="Genomic_DNA"/>
</dbReference>
<accession>A0A2I0ILY5</accession>
<gene>
    <name evidence="2" type="ORF">CRG98_034591</name>
</gene>
<reference evidence="2 3" key="1">
    <citation type="submission" date="2017-11" db="EMBL/GenBank/DDBJ databases">
        <title>De-novo sequencing of pomegranate (Punica granatum L.) genome.</title>
        <authorList>
            <person name="Akparov Z."/>
            <person name="Amiraslanov A."/>
            <person name="Hajiyeva S."/>
            <person name="Abbasov M."/>
            <person name="Kaur K."/>
            <person name="Hamwieh A."/>
            <person name="Solovyev V."/>
            <person name="Salamov A."/>
            <person name="Braich B."/>
            <person name="Kosarev P."/>
            <person name="Mahmoud A."/>
            <person name="Hajiyev E."/>
            <person name="Babayeva S."/>
            <person name="Izzatullayeva V."/>
            <person name="Mammadov A."/>
            <person name="Mammadov A."/>
            <person name="Sharifova S."/>
            <person name="Ojaghi J."/>
            <person name="Eynullazada K."/>
            <person name="Bayramov B."/>
            <person name="Abdulazimova A."/>
            <person name="Shahmuradov I."/>
        </authorList>
    </citation>
    <scope>NUCLEOTIDE SEQUENCE [LARGE SCALE GENOMIC DNA]</scope>
    <source>
        <strain evidence="3">cv. AG2017</strain>
        <tissue evidence="2">Leaf</tissue>
    </source>
</reference>
<dbReference type="PROSITE" id="PS50174">
    <property type="entry name" value="G_PATCH"/>
    <property type="match status" value="1"/>
</dbReference>
<sequence length="412" mass="45599">MRQNGGEKQQNIFPQLLSDNKCICFTPRSETHIIHTSSFSDLIEAGKKLDVGVKLGRIEAPLKKKEGETSKRPIHQPHRPLFSRHLRNKTSDKIQEMINTKQIFYNEVKPPNVHANPLPDQGLGSGPSVNMISIAAIEEEEDAFKTSIPFVINYAPEEVAFASVPFVIEGPEPTDKGKAPAAAFLTIQEATPLPSKKVTDQEAEAFMKVIKILEIPNAFSLLLGRPWIHAAGAVPSSLHQKLKFFVEDYGEVGPSQADRMIGKVLLKNNYVPGTGLRVHAQGILRPIEMEEYRNRRGLGFRPSCHEIVQAHRGKHLHCLAAHYGKLSRGIPVQPFSQFFSALPPITGSISDSPITESDDFSSDAVEAFLALLAIYTVTEKTYSGVHIRPAQEDEELTNWTAVPLYSAMVVDV</sequence>
<protein>
    <recommendedName>
        <fullName evidence="1">G-patch domain-containing protein</fullName>
    </recommendedName>
</protein>
<keyword evidence="3" id="KW-1185">Reference proteome</keyword>